<keyword evidence="3" id="KW-0812">Transmembrane</keyword>
<feature type="domain" description="VWFA" evidence="5">
    <location>
        <begin position="393"/>
        <end position="580"/>
    </location>
</feature>
<evidence type="ECO:0000256" key="3">
    <source>
        <dbReference type="SAM" id="Phobius"/>
    </source>
</evidence>
<keyword evidence="2" id="KW-1015">Disulfide bond</keyword>
<dbReference type="Gene3D" id="3.40.50.1820">
    <property type="entry name" value="alpha/beta hydrolase"/>
    <property type="match status" value="1"/>
</dbReference>
<dbReference type="STRING" id="366584.SAMN05216377_1214"/>
<dbReference type="InterPro" id="IPR002035">
    <property type="entry name" value="VWF_A"/>
</dbReference>
<dbReference type="InterPro" id="IPR036465">
    <property type="entry name" value="vWFA_dom_sf"/>
</dbReference>
<dbReference type="PANTHER" id="PTHR37981:SF1">
    <property type="entry name" value="SGNH HYDROLASE-TYPE ESTERASE DOMAIN-CONTAINING PROTEIN"/>
    <property type="match status" value="1"/>
</dbReference>
<dbReference type="GO" id="GO:0006629">
    <property type="term" value="P:lipid metabolic process"/>
    <property type="evidence" value="ECO:0007669"/>
    <property type="project" value="TreeGrafter"/>
</dbReference>
<protein>
    <submittedName>
        <fullName evidence="6">von Willebrand factor type A domain-containing protein</fullName>
    </submittedName>
</protein>
<dbReference type="PROSITE" id="PS50234">
    <property type="entry name" value="VWFA"/>
    <property type="match status" value="1"/>
</dbReference>
<evidence type="ECO:0000256" key="2">
    <source>
        <dbReference type="PIRSR" id="PIRSR637460-2"/>
    </source>
</evidence>
<sequence length="1135" mass="116311">MIRPPAALLVLVTLLLMLPGPAALAATPGPGVGDPYSCGQLLESSGALGPGQLRTLGERRSGIDLVPVLFVHGFNSSDGVWRRDPSNPANDPVLDQGVSVAPDLSTTFAERVLAVQGTVGFSFDYSAAALQWVTDPAIAPALGTVIDCLARTTSNRVVVVAHSMGGLATRLALATPERAARVSTVITLGTPNTGSVLAGVGEVAGQAVPTAAAKTALDLVLASCTRNLTHSGSDGCGWPGLKNLAAGNTPAGLAMRPGTLELAALPPWPDSVRVVAMAGRVTLSVGALVPGVPLVDTGAIGLGIDAEIGDVVVGVDSAVAGADSEQVFDCRPGGLNALLRARAAAGSPCMHTNLPRLADAAIMAASATKRAVLAELADTDPVVVPRPRTDPGPLVFLVDTSSSMAEKDAAGAVRLEAAQTSLLNQIRTISDRRAAALWTYPASGGNCSAGGYRLPPTLGAAPRLDAEIRALRPSGDTPTGPALRALVASLQAAGESRATIVLVSDGESNCSVDPCTVAESVRAQGFDLQVDTVGFQISEKGRAELECIAGRTGGSYLDVDDGDTLGERLRTTSQPVLDPVLSAPTTASPGTEVTVEASLTNAGAVTATDVNMTLRAELVGPDGAVTGFTSVRRPAVRLGNLAAGAGGRYAWTVTMPTDPRGGSLRVVLVTTSEETATRSTSVTLTLRTGLTSADLGPILRDAAAKGTAVVLGDSFSAGEGAGDYEQGIVGVPDLCHRSPHTYAEDLFPNGRVVLACSGAQIPALTTSQWQEGDPVLPQLRQLEDLPDSIGPVLLTMGGNDIGFAGIVKRCAGPGDCIAEDERTSELLDGLAERLAGAYADIDRVANSADRRAQRGGSMTPIIVLAYPQLVTRQNSNRCPALSRNEADQAVALVDKLNAQISAGVEQARAVGVPVLFAEDVSQALLPTHTVCSDEPWANPIYDLRDPRLYTQPAFRNEKMHPTAEGYRAFTAALIRWSQRPQVALPDRLASGSATLVTSTETGAELQLAPDTTRVRRGETVTLAAAGFAPGSDVLVVQRSVVAALGAGTADNGGVAHLTVTLPASAAVGGHHVVVVGIDPDGRPHEVAAAVHVSGEAPLWLWLAGGGLLTAALAGLVLLAVRRARSDSTTSMEANG</sequence>
<dbReference type="SUPFAM" id="SSF53300">
    <property type="entry name" value="vWA-like"/>
    <property type="match status" value="1"/>
</dbReference>
<keyword evidence="3" id="KW-0472">Membrane</keyword>
<proteinExistence type="predicted"/>
<evidence type="ECO:0000256" key="4">
    <source>
        <dbReference type="SAM" id="SignalP"/>
    </source>
</evidence>
<dbReference type="SUPFAM" id="SSF52266">
    <property type="entry name" value="SGNH hydrolase"/>
    <property type="match status" value="1"/>
</dbReference>
<feature type="active site" evidence="1">
    <location>
        <position position="960"/>
    </location>
</feature>
<dbReference type="InterPro" id="IPR013830">
    <property type="entry name" value="SGNH_hydro"/>
</dbReference>
<feature type="disulfide bond" evidence="2">
    <location>
        <begin position="878"/>
        <end position="931"/>
    </location>
</feature>
<evidence type="ECO:0000313" key="6">
    <source>
        <dbReference type="EMBL" id="SDH30999.1"/>
    </source>
</evidence>
<evidence type="ECO:0000256" key="1">
    <source>
        <dbReference type="PIRSR" id="PIRSR637460-1"/>
    </source>
</evidence>
<dbReference type="GO" id="GO:0016788">
    <property type="term" value="F:hydrolase activity, acting on ester bonds"/>
    <property type="evidence" value="ECO:0007669"/>
    <property type="project" value="InterPro"/>
</dbReference>
<dbReference type="Proteomes" id="UP000198967">
    <property type="component" value="Unassembled WGS sequence"/>
</dbReference>
<dbReference type="Pfam" id="PF13472">
    <property type="entry name" value="Lipase_GDSL_2"/>
    <property type="match status" value="1"/>
</dbReference>
<keyword evidence="7" id="KW-1185">Reference proteome</keyword>
<feature type="active site" description="Nucleophile" evidence="1">
    <location>
        <position position="714"/>
    </location>
</feature>
<dbReference type="CDD" id="cd01823">
    <property type="entry name" value="SEST_like"/>
    <property type="match status" value="1"/>
</dbReference>
<dbReference type="OrthoDB" id="4318225at2"/>
<evidence type="ECO:0000313" key="7">
    <source>
        <dbReference type="Proteomes" id="UP000198967"/>
    </source>
</evidence>
<organism evidence="6 7">
    <name type="scientific">Pseudonocardia oroxyli</name>
    <dbReference type="NCBI Taxonomy" id="366584"/>
    <lineage>
        <taxon>Bacteria</taxon>
        <taxon>Bacillati</taxon>
        <taxon>Actinomycetota</taxon>
        <taxon>Actinomycetes</taxon>
        <taxon>Pseudonocardiales</taxon>
        <taxon>Pseudonocardiaceae</taxon>
        <taxon>Pseudonocardia</taxon>
    </lineage>
</organism>
<keyword evidence="3" id="KW-1133">Transmembrane helix</keyword>
<dbReference type="SUPFAM" id="SSF53474">
    <property type="entry name" value="alpha/beta-Hydrolases"/>
    <property type="match status" value="1"/>
</dbReference>
<dbReference type="Gene3D" id="3.40.50.1110">
    <property type="entry name" value="SGNH hydrolase"/>
    <property type="match status" value="1"/>
</dbReference>
<keyword evidence="4" id="KW-0732">Signal</keyword>
<dbReference type="RefSeq" id="WP_093089306.1">
    <property type="nucleotide sequence ID" value="NZ_FNBE01000021.1"/>
</dbReference>
<dbReference type="PANTHER" id="PTHR37981">
    <property type="entry name" value="LIPASE 2"/>
    <property type="match status" value="1"/>
</dbReference>
<dbReference type="EMBL" id="FNBE01000021">
    <property type="protein sequence ID" value="SDH30999.1"/>
    <property type="molecule type" value="Genomic_DNA"/>
</dbReference>
<name>A0A1G8BCR9_PSEOR</name>
<evidence type="ECO:0000259" key="5">
    <source>
        <dbReference type="PROSITE" id="PS50234"/>
    </source>
</evidence>
<dbReference type="InterPro" id="IPR029058">
    <property type="entry name" value="AB_hydrolase_fold"/>
</dbReference>
<dbReference type="InterPro" id="IPR036514">
    <property type="entry name" value="SGNH_hydro_sf"/>
</dbReference>
<feature type="transmembrane region" description="Helical" evidence="3">
    <location>
        <begin position="1098"/>
        <end position="1120"/>
    </location>
</feature>
<reference evidence="6 7" key="1">
    <citation type="submission" date="2016-10" db="EMBL/GenBank/DDBJ databases">
        <authorList>
            <person name="de Groot N.N."/>
        </authorList>
    </citation>
    <scope>NUCLEOTIDE SEQUENCE [LARGE SCALE GENOMIC DNA]</scope>
    <source>
        <strain evidence="6 7">CGMCC 4.3143</strain>
    </source>
</reference>
<dbReference type="Gene3D" id="3.40.50.410">
    <property type="entry name" value="von Willebrand factor, type A domain"/>
    <property type="match status" value="1"/>
</dbReference>
<feature type="signal peptide" evidence="4">
    <location>
        <begin position="1"/>
        <end position="25"/>
    </location>
</feature>
<dbReference type="InterPro" id="IPR037460">
    <property type="entry name" value="SEST-like"/>
</dbReference>
<dbReference type="SMART" id="SM00327">
    <property type="entry name" value="VWA"/>
    <property type="match status" value="1"/>
</dbReference>
<feature type="chain" id="PRO_5011701306" evidence="4">
    <location>
        <begin position="26"/>
        <end position="1135"/>
    </location>
</feature>
<dbReference type="Pfam" id="PF07819">
    <property type="entry name" value="PGAP1"/>
    <property type="match status" value="1"/>
</dbReference>
<dbReference type="AlphaFoldDB" id="A0A1G8BCR9"/>
<dbReference type="Pfam" id="PF00092">
    <property type="entry name" value="VWA"/>
    <property type="match status" value="1"/>
</dbReference>
<gene>
    <name evidence="6" type="ORF">SAMN05216377_1214</name>
</gene>
<dbReference type="InterPro" id="IPR012908">
    <property type="entry name" value="PGAP1-ab_dom-like"/>
</dbReference>
<feature type="disulfide bond" evidence="2">
    <location>
        <begin position="735"/>
        <end position="756"/>
    </location>
</feature>
<accession>A0A1G8BCR9</accession>